<dbReference type="Proteomes" id="UP000323011">
    <property type="component" value="Unassembled WGS sequence"/>
</dbReference>
<reference evidence="5 6" key="1">
    <citation type="submission" date="2019-07" db="EMBL/GenBank/DDBJ databases">
        <title>Genomes of Cafeteria roenbergensis.</title>
        <authorList>
            <person name="Fischer M.G."/>
            <person name="Hackl T."/>
            <person name="Roman M."/>
        </authorList>
    </citation>
    <scope>NUCLEOTIDE SEQUENCE [LARGE SCALE GENOMIC DNA]</scope>
    <source>
        <strain evidence="5 6">BVI</strain>
    </source>
</reference>
<feature type="region of interest" description="Disordered" evidence="2">
    <location>
        <begin position="502"/>
        <end position="522"/>
    </location>
</feature>
<accession>A0A5A8CLZ2</accession>
<dbReference type="OMA" id="PRITAYK"/>
<evidence type="ECO:0000259" key="4">
    <source>
        <dbReference type="Pfam" id="PF13193"/>
    </source>
</evidence>
<dbReference type="PANTHER" id="PTHR43201:SF8">
    <property type="entry name" value="ACYL-COA SYNTHETASE FAMILY MEMBER 3"/>
    <property type="match status" value="1"/>
</dbReference>
<evidence type="ECO:0008006" key="7">
    <source>
        <dbReference type="Google" id="ProtNLM"/>
    </source>
</evidence>
<dbReference type="EMBL" id="VLTN01000017">
    <property type="protein sequence ID" value="KAA0153130.1"/>
    <property type="molecule type" value="Genomic_DNA"/>
</dbReference>
<dbReference type="InterPro" id="IPR045851">
    <property type="entry name" value="AMP-bd_C_sf"/>
</dbReference>
<evidence type="ECO:0000259" key="3">
    <source>
        <dbReference type="Pfam" id="PF00501"/>
    </source>
</evidence>
<dbReference type="InterPro" id="IPR000873">
    <property type="entry name" value="AMP-dep_synth/lig_dom"/>
</dbReference>
<evidence type="ECO:0000313" key="6">
    <source>
        <dbReference type="Proteomes" id="UP000323011"/>
    </source>
</evidence>
<dbReference type="SUPFAM" id="SSF56801">
    <property type="entry name" value="Acetyl-CoA synthetase-like"/>
    <property type="match status" value="1"/>
</dbReference>
<keyword evidence="6" id="KW-1185">Reference proteome</keyword>
<feature type="domain" description="AMP-dependent synthetase/ligase" evidence="3">
    <location>
        <begin position="105"/>
        <end position="338"/>
    </location>
</feature>
<gene>
    <name evidence="5" type="ORF">FNF29_03318</name>
</gene>
<organism evidence="5 6">
    <name type="scientific">Cafeteria roenbergensis</name>
    <name type="common">Marine flagellate</name>
    <dbReference type="NCBI Taxonomy" id="33653"/>
    <lineage>
        <taxon>Eukaryota</taxon>
        <taxon>Sar</taxon>
        <taxon>Stramenopiles</taxon>
        <taxon>Bigyra</taxon>
        <taxon>Opalozoa</taxon>
        <taxon>Bicosoecida</taxon>
        <taxon>Cafeteriaceae</taxon>
        <taxon>Cafeteria</taxon>
    </lineage>
</organism>
<dbReference type="PANTHER" id="PTHR43201">
    <property type="entry name" value="ACYL-COA SYNTHETASE"/>
    <property type="match status" value="1"/>
</dbReference>
<feature type="domain" description="AMP-binding enzyme C-terminal" evidence="4">
    <location>
        <begin position="421"/>
        <end position="498"/>
    </location>
</feature>
<dbReference type="PROSITE" id="PS00455">
    <property type="entry name" value="AMP_BINDING"/>
    <property type="match status" value="1"/>
</dbReference>
<dbReference type="GO" id="GO:0031956">
    <property type="term" value="F:medium-chain fatty acid-CoA ligase activity"/>
    <property type="evidence" value="ECO:0007669"/>
    <property type="project" value="TreeGrafter"/>
</dbReference>
<dbReference type="Pfam" id="PF13193">
    <property type="entry name" value="AMP-binding_C"/>
    <property type="match status" value="1"/>
</dbReference>
<dbReference type="InterPro" id="IPR025110">
    <property type="entry name" value="AMP-bd_C"/>
</dbReference>
<comment type="similarity">
    <text evidence="1">Belongs to the ATP-dependent AMP-binding enzyme family.</text>
</comment>
<dbReference type="Gene3D" id="3.30.300.30">
    <property type="match status" value="1"/>
</dbReference>
<name>A0A5A8CLZ2_CAFRO</name>
<comment type="caution">
    <text evidence="5">The sequence shown here is derived from an EMBL/GenBank/DDBJ whole genome shotgun (WGS) entry which is preliminary data.</text>
</comment>
<dbReference type="InterPro" id="IPR042099">
    <property type="entry name" value="ANL_N_sf"/>
</dbReference>
<evidence type="ECO:0000256" key="1">
    <source>
        <dbReference type="ARBA" id="ARBA00006432"/>
    </source>
</evidence>
<proteinExistence type="inferred from homology"/>
<dbReference type="Gene3D" id="3.40.50.12780">
    <property type="entry name" value="N-terminal domain of ligase-like"/>
    <property type="match status" value="1"/>
</dbReference>
<protein>
    <recommendedName>
        <fullName evidence="7">AMP-dependent synthetase/ligase domain-containing protein</fullName>
    </recommendedName>
</protein>
<sequence>MLRTGQAALGRALRRPQWSKAAHQSTLAGALNPMLDAATRLPERTAVTEDGTAVSYACLYLRSVAVAERLRETDSAAPSGERSARQPAALREAASRLLPEWAAVPSAKLGSLILFTSGTTSRPKGVLHTHASLGDMTATLREAWAWSSDDTVLHTLPMHHLHGVVNVAACAQASGAAVQWERKFDPASVWARLLGSDAPSVFMGVPTMYARMLQHLSSLSSAERAAAKELGNTVRLMVSGSAPLPQGLATAWQDATGVSLLERYGMTELGMALSNGLDPTDREFGTVGRPLPGVECRIAVPLGSQRQSGTACDGGAARDGAPVGELWVRGGMVSPGYWERPEANAEAFVAPADVSSVVSALWEAPGSSGGKTTDGAAHAARPWFRTGDVATVREGTGRWQLLGRESVDIIKSAGFKVSALEVEAAVLDCPGVAEVAVLGINDAADMGELITAVVVPEEGSAPPTLEGIRERCKRTIAHYKLPKALVVVAQIERNAMGKVNKKELRKQLQSPPANEASQASAS</sequence>
<feature type="compositionally biased region" description="Polar residues" evidence="2">
    <location>
        <begin position="507"/>
        <end position="522"/>
    </location>
</feature>
<dbReference type="AlphaFoldDB" id="A0A5A8CLZ2"/>
<dbReference type="InterPro" id="IPR020845">
    <property type="entry name" value="AMP-binding_CS"/>
</dbReference>
<evidence type="ECO:0000256" key="2">
    <source>
        <dbReference type="SAM" id="MobiDB-lite"/>
    </source>
</evidence>
<dbReference type="GO" id="GO:0006631">
    <property type="term" value="P:fatty acid metabolic process"/>
    <property type="evidence" value="ECO:0007669"/>
    <property type="project" value="TreeGrafter"/>
</dbReference>
<dbReference type="Pfam" id="PF00501">
    <property type="entry name" value="AMP-binding"/>
    <property type="match status" value="1"/>
</dbReference>
<evidence type="ECO:0000313" key="5">
    <source>
        <dbReference type="EMBL" id="KAA0153130.1"/>
    </source>
</evidence>